<dbReference type="KEGG" id="tbr:Tb09.160.1130"/>
<reference evidence="1 2" key="1">
    <citation type="journal article" date="2005" name="Science">
        <title>Comparative genomics of trypanosomatid parasitic protozoa.</title>
        <authorList>
            <person name="El-Sayed N.M."/>
            <person name="Myler P.J."/>
            <person name="Blandin G."/>
            <person name="Berriman M."/>
            <person name="Crabtree J."/>
            <person name="Aggarwal G."/>
            <person name="Caler E."/>
            <person name="Renauld H."/>
            <person name="Worthey E.A."/>
            <person name="Hertz-Fowler C."/>
            <person name="Ghedin E."/>
            <person name="Peacock C."/>
            <person name="Bartholomeu D.C."/>
            <person name="Haas B.J."/>
            <person name="Tran A.N."/>
            <person name="Wortman J.R."/>
            <person name="Alsmark U.C."/>
            <person name="Angiuoli S."/>
            <person name="Anupama A."/>
            <person name="Badger J."/>
            <person name="Bringaud F."/>
            <person name="Cadag E."/>
            <person name="Carlton J.M."/>
            <person name="Cerqueira G.C."/>
            <person name="Creasy T."/>
            <person name="Delcher A.L."/>
            <person name="Djikeng A."/>
            <person name="Embley T.M."/>
            <person name="Hauser C."/>
            <person name="Ivens A.C."/>
            <person name="Kummerfeld S.K."/>
            <person name="Pereira-Leal J.B."/>
            <person name="Nilsson D."/>
            <person name="Peterson J."/>
            <person name="Salzberg S.L."/>
            <person name="Shallom J."/>
            <person name="Silva J.C."/>
            <person name="Sundaram J."/>
            <person name="Westenberger S."/>
            <person name="White O."/>
            <person name="Melville S.E."/>
            <person name="Donelson J.E."/>
            <person name="Andersson B."/>
            <person name="Stuart K.D."/>
            <person name="Hall N."/>
        </authorList>
    </citation>
    <scope>NUCLEOTIDE SEQUENCE [LARGE SCALE GENOMIC DNA]</scope>
    <source>
        <strain evidence="1 2">927/4 GUTat10.1</strain>
    </source>
</reference>
<reference evidence="1 2" key="2">
    <citation type="journal article" date="2005" name="Science">
        <title>The genome of the African trypanosome Trypanosoma brucei.</title>
        <authorList>
            <person name="Berriman M."/>
            <person name="Ghedin E."/>
            <person name="Hertz-Fowler C."/>
            <person name="Blandin G."/>
            <person name="Renauld H."/>
            <person name="Bartholomeu D.C."/>
            <person name="Lennard N.J."/>
            <person name="Caler E."/>
            <person name="Hamlin N.E."/>
            <person name="Haas B."/>
            <person name="Bohme U."/>
            <person name="Hannick L."/>
            <person name="Aslett M.A."/>
            <person name="Shallom J."/>
            <person name="Marcello L."/>
            <person name="Hou L."/>
            <person name="Wickstead B."/>
            <person name="Alsmark U.C."/>
            <person name="Arrowsmith C."/>
            <person name="Atkin R.J."/>
            <person name="Barron A.J."/>
            <person name="Bringaud F."/>
            <person name="Brooks K."/>
            <person name="Carrington M."/>
            <person name="Cherevach I."/>
            <person name="Chillingworth T.J."/>
            <person name="Churcher C."/>
            <person name="Clark L.N."/>
            <person name="Corton C.H."/>
            <person name="Cronin A."/>
            <person name="Davies R.M."/>
            <person name="Doggett J."/>
            <person name="Djikeng A."/>
            <person name="Feldblyum T."/>
            <person name="Field M.C."/>
            <person name="Fraser A."/>
            <person name="Goodhead I."/>
            <person name="Hance Z."/>
            <person name="Harper D."/>
            <person name="Harris B.R."/>
            <person name="Hauser H."/>
            <person name="Hostetler J."/>
            <person name="Ivens A."/>
            <person name="Jagels K."/>
            <person name="Johnson D."/>
            <person name="Johnson J."/>
            <person name="Jones K."/>
            <person name="Kerhornou A.X."/>
            <person name="Koo H."/>
            <person name="Larke N."/>
            <person name="Landfear S."/>
            <person name="Larkin C."/>
            <person name="Leech V."/>
            <person name="Line A."/>
            <person name="Lord A."/>
            <person name="Macleod A."/>
            <person name="Mooney P.J."/>
            <person name="Moule S."/>
            <person name="Martin D.M."/>
            <person name="Morgan G.W."/>
            <person name="Mungall K."/>
            <person name="Norbertczak H."/>
            <person name="Ormond D."/>
            <person name="Pai G."/>
            <person name="Peacock C.S."/>
            <person name="Peterson J."/>
            <person name="Quail M.A."/>
            <person name="Rabbinowitsch E."/>
            <person name="Rajandream M.A."/>
            <person name="Reitter C."/>
            <person name="Salzberg S.L."/>
            <person name="Sanders M."/>
            <person name="Schobel S."/>
            <person name="Sharp S."/>
            <person name="Simmonds M."/>
            <person name="Simpson A.J."/>
            <person name="Tallon L."/>
            <person name="Turner C.M."/>
            <person name="Tait A."/>
            <person name="Tivey A.R."/>
            <person name="Van Aken S."/>
            <person name="Walker D."/>
            <person name="Wanless D."/>
            <person name="Wang S."/>
            <person name="White B."/>
            <person name="White O."/>
            <person name="Whitehead S."/>
            <person name="Woodward J."/>
            <person name="Wortman J."/>
            <person name="Adams M.D."/>
            <person name="Embley T.M."/>
            <person name="Gull K."/>
            <person name="Ullu E."/>
            <person name="Barry J.D."/>
            <person name="Fairlamb A.H."/>
            <person name="Opperdoes F."/>
            <person name="Barrell B.G."/>
            <person name="Donelson J.E."/>
            <person name="Hall N."/>
            <person name="Fraser C.M."/>
            <person name="Melville S.E."/>
            <person name="El-Sayed N.M."/>
        </authorList>
    </citation>
    <scope>NUCLEOTIDE SEQUENCE [LARGE SCALE GENOMIC DNA]</scope>
    <source>
        <strain evidence="1 2">927/4 GUTat10.1</strain>
    </source>
</reference>
<sequence length="77" mass="9004">MQMIATVWGDEGMRQILEEGKLKSDKLSLIIRSWLWSTCARTDIEPCGSCYFVFLYFLTFPYLFPFTNTTTSTFSLR</sequence>
<dbReference type="Proteomes" id="UP000008524">
    <property type="component" value="Chromosome 9"/>
</dbReference>
<evidence type="ECO:0000313" key="1">
    <source>
        <dbReference type="EMBL" id="EAN76347.1"/>
    </source>
</evidence>
<dbReference type="GeneID" id="3660259"/>
<dbReference type="RefSeq" id="XP_803554.1">
    <property type="nucleotide sequence ID" value="XM_798461.1"/>
</dbReference>
<protein>
    <submittedName>
        <fullName evidence="1">Uncharacterized protein</fullName>
    </submittedName>
</protein>
<gene>
    <name evidence="1" type="ORF">Tb09.160.1130</name>
</gene>
<dbReference type="PaxDb" id="5691-EAN76347"/>
<evidence type="ECO:0000313" key="2">
    <source>
        <dbReference type="Proteomes" id="UP000008524"/>
    </source>
</evidence>
<dbReference type="EMBL" id="CM000207">
    <property type="protein sequence ID" value="EAN76347.1"/>
    <property type="molecule type" value="Genomic_DNA"/>
</dbReference>
<keyword evidence="2" id="KW-1185">Reference proteome</keyword>
<accession>Q38FS3</accession>
<dbReference type="InParanoid" id="Q38FS3"/>
<organism evidence="1 2">
    <name type="scientific">Trypanosoma brucei brucei (strain 927/4 GUTat10.1)</name>
    <dbReference type="NCBI Taxonomy" id="185431"/>
    <lineage>
        <taxon>Eukaryota</taxon>
        <taxon>Discoba</taxon>
        <taxon>Euglenozoa</taxon>
        <taxon>Kinetoplastea</taxon>
        <taxon>Metakinetoplastina</taxon>
        <taxon>Trypanosomatida</taxon>
        <taxon>Trypanosomatidae</taxon>
        <taxon>Trypanosoma</taxon>
    </lineage>
</organism>
<proteinExistence type="predicted"/>
<dbReference type="AlphaFoldDB" id="Q38FS3"/>
<name>Q38FS3_TRYB2</name>